<dbReference type="OrthoDB" id="9796032at2"/>
<evidence type="ECO:0000256" key="3">
    <source>
        <dbReference type="ARBA" id="ARBA00001941"/>
    </source>
</evidence>
<dbReference type="GO" id="GO:0002953">
    <property type="term" value="F:5'-deoxynucleotidase activity"/>
    <property type="evidence" value="ECO:0007669"/>
    <property type="project" value="UniProtKB-EC"/>
</dbReference>
<dbReference type="PANTHER" id="PTHR11845:SF13">
    <property type="entry name" value="5'-DEOXYNUCLEOTIDASE HDDC2"/>
    <property type="match status" value="1"/>
</dbReference>
<protein>
    <recommendedName>
        <fullName evidence="5">5'-deoxynucleotidase</fullName>
        <ecNumber evidence="5">3.1.3.89</ecNumber>
    </recommendedName>
</protein>
<comment type="caution">
    <text evidence="9">The sequence shown here is derived from an EMBL/GenBank/DDBJ whole genome shotgun (WGS) entry which is preliminary data.</text>
</comment>
<evidence type="ECO:0000256" key="4">
    <source>
        <dbReference type="ARBA" id="ARBA00011738"/>
    </source>
</evidence>
<organism evidence="9 10">
    <name type="scientific">Thermosporothrix hazakensis</name>
    <dbReference type="NCBI Taxonomy" id="644383"/>
    <lineage>
        <taxon>Bacteria</taxon>
        <taxon>Bacillati</taxon>
        <taxon>Chloroflexota</taxon>
        <taxon>Ktedonobacteria</taxon>
        <taxon>Ktedonobacterales</taxon>
        <taxon>Thermosporotrichaceae</taxon>
        <taxon>Thermosporothrix</taxon>
    </lineage>
</organism>
<evidence type="ECO:0000256" key="6">
    <source>
        <dbReference type="ARBA" id="ARBA00022723"/>
    </source>
</evidence>
<name>A0A326U765_THEHA</name>
<evidence type="ECO:0000259" key="8">
    <source>
        <dbReference type="SMART" id="SM00471"/>
    </source>
</evidence>
<dbReference type="SMART" id="SM00471">
    <property type="entry name" value="HDc"/>
    <property type="match status" value="1"/>
</dbReference>
<dbReference type="PANTHER" id="PTHR11845">
    <property type="entry name" value="5'-DEOXYNUCLEOTIDASE HDDC2"/>
    <property type="match status" value="1"/>
</dbReference>
<proteinExistence type="predicted"/>
<dbReference type="RefSeq" id="WP_111322698.1">
    <property type="nucleotide sequence ID" value="NZ_BIFX01000001.1"/>
</dbReference>
<evidence type="ECO:0000256" key="5">
    <source>
        <dbReference type="ARBA" id="ARBA00012964"/>
    </source>
</evidence>
<keyword evidence="7 9" id="KW-0378">Hydrolase</keyword>
<dbReference type="EMBL" id="QKUF01000008">
    <property type="protein sequence ID" value="PZW29372.1"/>
    <property type="molecule type" value="Genomic_DNA"/>
</dbReference>
<gene>
    <name evidence="9" type="ORF">EI42_02666</name>
</gene>
<reference evidence="9 10" key="1">
    <citation type="submission" date="2018-06" db="EMBL/GenBank/DDBJ databases">
        <title>Genomic Encyclopedia of Archaeal and Bacterial Type Strains, Phase II (KMG-II): from individual species to whole genera.</title>
        <authorList>
            <person name="Goeker M."/>
        </authorList>
    </citation>
    <scope>NUCLEOTIDE SEQUENCE [LARGE SCALE GENOMIC DNA]</scope>
    <source>
        <strain evidence="9 10">ATCC BAA-1881</strain>
    </source>
</reference>
<keyword evidence="10" id="KW-1185">Reference proteome</keyword>
<dbReference type="AlphaFoldDB" id="A0A326U765"/>
<dbReference type="EC" id="3.1.3.89" evidence="5"/>
<evidence type="ECO:0000256" key="7">
    <source>
        <dbReference type="ARBA" id="ARBA00022801"/>
    </source>
</evidence>
<evidence type="ECO:0000256" key="2">
    <source>
        <dbReference type="ARBA" id="ARBA00001936"/>
    </source>
</evidence>
<dbReference type="SUPFAM" id="SSF109604">
    <property type="entry name" value="HD-domain/PDEase-like"/>
    <property type="match status" value="1"/>
</dbReference>
<dbReference type="GO" id="GO:0046872">
    <property type="term" value="F:metal ion binding"/>
    <property type="evidence" value="ECO:0007669"/>
    <property type="project" value="UniProtKB-KW"/>
</dbReference>
<dbReference type="Pfam" id="PF13023">
    <property type="entry name" value="HD_3"/>
    <property type="match status" value="1"/>
</dbReference>
<comment type="cofactor">
    <cofactor evidence="3">
        <name>Co(2+)</name>
        <dbReference type="ChEBI" id="CHEBI:48828"/>
    </cofactor>
</comment>
<dbReference type="InterPro" id="IPR003607">
    <property type="entry name" value="HD/PDEase_dom"/>
</dbReference>
<keyword evidence="6" id="KW-0479">Metal-binding</keyword>
<comment type="catalytic activity">
    <reaction evidence="1">
        <text>a 2'-deoxyribonucleoside 5'-phosphate + H2O = a 2'-deoxyribonucleoside + phosphate</text>
        <dbReference type="Rhea" id="RHEA:36167"/>
        <dbReference type="ChEBI" id="CHEBI:15377"/>
        <dbReference type="ChEBI" id="CHEBI:18274"/>
        <dbReference type="ChEBI" id="CHEBI:43474"/>
        <dbReference type="ChEBI" id="CHEBI:65317"/>
        <dbReference type="EC" id="3.1.3.89"/>
    </reaction>
</comment>
<dbReference type="Gene3D" id="1.10.3210.10">
    <property type="entry name" value="Hypothetical protein af1432"/>
    <property type="match status" value="1"/>
</dbReference>
<evidence type="ECO:0000256" key="1">
    <source>
        <dbReference type="ARBA" id="ARBA00001638"/>
    </source>
</evidence>
<evidence type="ECO:0000313" key="10">
    <source>
        <dbReference type="Proteomes" id="UP000248806"/>
    </source>
</evidence>
<evidence type="ECO:0000313" key="9">
    <source>
        <dbReference type="EMBL" id="PZW29372.1"/>
    </source>
</evidence>
<comment type="cofactor">
    <cofactor evidence="2">
        <name>Mn(2+)</name>
        <dbReference type="ChEBI" id="CHEBI:29035"/>
    </cofactor>
</comment>
<accession>A0A326U765</accession>
<dbReference type="GO" id="GO:0005737">
    <property type="term" value="C:cytoplasm"/>
    <property type="evidence" value="ECO:0007669"/>
    <property type="project" value="TreeGrafter"/>
</dbReference>
<dbReference type="InterPro" id="IPR006674">
    <property type="entry name" value="HD_domain"/>
</dbReference>
<dbReference type="InterPro" id="IPR039356">
    <property type="entry name" value="YfbR/HDDC2"/>
</dbReference>
<sequence>MENITNKFENIVKYVYEAGYLKHLKRAGWSMLGIPAPESVAEHTFRTAILGYMLASLEGADPQKTATICLFHDIPEARIGDLHRVARRYIDAKEGEAEAFAEQMQRLPEEAAKHVTALFRDYEEGLSQEGVLAKDADLLECLVQAREYQVQGYAGVSDWIEGCYKGLRSASAKQLADVFLRVDPQEWWKGLKK</sequence>
<feature type="domain" description="HD/PDEase" evidence="8">
    <location>
        <begin position="36"/>
        <end position="151"/>
    </location>
</feature>
<dbReference type="Proteomes" id="UP000248806">
    <property type="component" value="Unassembled WGS sequence"/>
</dbReference>
<comment type="subunit">
    <text evidence="4">Homodimer.</text>
</comment>